<evidence type="ECO:0000313" key="1">
    <source>
        <dbReference type="EMBL" id="SFG16880.1"/>
    </source>
</evidence>
<dbReference type="EMBL" id="FOOX01000002">
    <property type="protein sequence ID" value="SFG16880.1"/>
    <property type="molecule type" value="Genomic_DNA"/>
</dbReference>
<evidence type="ECO:0000313" key="2">
    <source>
        <dbReference type="Proteomes" id="UP000199337"/>
    </source>
</evidence>
<dbReference type="AlphaFoldDB" id="A0A1I2PMS4"/>
<name>A0A1I2PMS4_9FIRM</name>
<accession>A0A1I2PMS4</accession>
<dbReference type="Proteomes" id="UP000199337">
    <property type="component" value="Unassembled WGS sequence"/>
</dbReference>
<reference evidence="2" key="1">
    <citation type="submission" date="2016-10" db="EMBL/GenBank/DDBJ databases">
        <authorList>
            <person name="Varghese N."/>
            <person name="Submissions S."/>
        </authorList>
    </citation>
    <scope>NUCLEOTIDE SEQUENCE [LARGE SCALE GENOMIC DNA]</scope>
    <source>
        <strain evidence="2">DSM 17038</strain>
    </source>
</reference>
<protein>
    <submittedName>
        <fullName evidence="1">Uncharacterized protein</fullName>
    </submittedName>
</protein>
<sequence>MYAVVNGIGTIYTEIENEIYYEEFYLALNPVGFGAFICSLEKNFTTAIFFTKFKIFNSVIRKKASNSSS</sequence>
<keyword evidence="2" id="KW-1185">Reference proteome</keyword>
<gene>
    <name evidence="1" type="ORF">SAMN05660649_00964</name>
</gene>
<organism evidence="1 2">
    <name type="scientific">Desulfotruncus arcticus DSM 17038</name>
    <dbReference type="NCBI Taxonomy" id="1121424"/>
    <lineage>
        <taxon>Bacteria</taxon>
        <taxon>Bacillati</taxon>
        <taxon>Bacillota</taxon>
        <taxon>Clostridia</taxon>
        <taxon>Eubacteriales</taxon>
        <taxon>Desulfallaceae</taxon>
        <taxon>Desulfotruncus</taxon>
    </lineage>
</organism>
<proteinExistence type="predicted"/>